<reference evidence="1 2" key="1">
    <citation type="journal article" date="2010" name="Nat. Biotechnol.">
        <title>Genome sequence of the model mushroom Schizophyllum commune.</title>
        <authorList>
            <person name="Ohm R.A."/>
            <person name="de Jong J.F."/>
            <person name="Lugones L.G."/>
            <person name="Aerts A."/>
            <person name="Kothe E."/>
            <person name="Stajich J.E."/>
            <person name="de Vries R.P."/>
            <person name="Record E."/>
            <person name="Levasseur A."/>
            <person name="Baker S.E."/>
            <person name="Bartholomew K.A."/>
            <person name="Coutinho P.M."/>
            <person name="Erdmann S."/>
            <person name="Fowler T.J."/>
            <person name="Gathman A.C."/>
            <person name="Lombard V."/>
            <person name="Henrissat B."/>
            <person name="Knabe N."/>
            <person name="Kuees U."/>
            <person name="Lilly W.W."/>
            <person name="Lindquist E."/>
            <person name="Lucas S."/>
            <person name="Magnuson J.K."/>
            <person name="Piumi F."/>
            <person name="Raudaskoski M."/>
            <person name="Salamov A."/>
            <person name="Schmutz J."/>
            <person name="Schwarze F.W.M.R."/>
            <person name="vanKuyk P.A."/>
            <person name="Horton J.S."/>
            <person name="Grigoriev I.V."/>
            <person name="Woesten H.A.B."/>
        </authorList>
    </citation>
    <scope>NUCLEOTIDE SEQUENCE [LARGE SCALE GENOMIC DNA]</scope>
    <source>
        <strain evidence="2">H4-8 / FGSC 9210</strain>
    </source>
</reference>
<sequence>MAAAFPSPPLPQELREIIVTCLADCPQTLAACAQAHPSLTRLAQSLLFHTISLTSAEHIHAFVRTLRQSPHVALYVRHLLIMQSPPPARNFQGNAISLGASSMYIDSLEGLLPNVEKVALRCSRYYHRTPGMSARNRGSIMMFSAPHGDNTFIARCSQTLRVLELDYEVHGLTDRDFDRSYHLSLPALHTLILGHRSLFTDRTLRACVATAPNVERLVLWTDFTPKQMAEHCITQEGVVDGSSLPPGGGMPKVLLKTAIVDGWPNLKKVELVKYAHPPSSDAERMTQLGDEGEQRLGVLRCTDGREVEVAVVQIPPSRQVPRDKNTPAPLLAFELPSE</sequence>
<protein>
    <recommendedName>
        <fullName evidence="3">F-box domain-containing protein</fullName>
    </recommendedName>
</protein>
<dbReference type="EMBL" id="GL377317">
    <property type="protein sequence ID" value="EFI91528.1"/>
    <property type="molecule type" value="Genomic_DNA"/>
</dbReference>
<evidence type="ECO:0008006" key="3">
    <source>
        <dbReference type="Google" id="ProtNLM"/>
    </source>
</evidence>
<gene>
    <name evidence="1" type="ORF">SCHCODRAFT_114532</name>
</gene>
<keyword evidence="2" id="KW-1185">Reference proteome</keyword>
<dbReference type="AlphaFoldDB" id="D8QL16"/>
<accession>D8QL16</accession>
<feature type="non-terminal residue" evidence="1">
    <location>
        <position position="338"/>
    </location>
</feature>
<evidence type="ECO:0000313" key="2">
    <source>
        <dbReference type="Proteomes" id="UP000007431"/>
    </source>
</evidence>
<organism evidence="2">
    <name type="scientific">Schizophyllum commune (strain H4-8 / FGSC 9210)</name>
    <name type="common">Split gill fungus</name>
    <dbReference type="NCBI Taxonomy" id="578458"/>
    <lineage>
        <taxon>Eukaryota</taxon>
        <taxon>Fungi</taxon>
        <taxon>Dikarya</taxon>
        <taxon>Basidiomycota</taxon>
        <taxon>Agaricomycotina</taxon>
        <taxon>Agaricomycetes</taxon>
        <taxon>Agaricomycetidae</taxon>
        <taxon>Agaricales</taxon>
        <taxon>Schizophyllaceae</taxon>
        <taxon>Schizophyllum</taxon>
    </lineage>
</organism>
<dbReference type="InParanoid" id="D8QL16"/>
<name>D8QL16_SCHCM</name>
<dbReference type="HOGENOM" id="CLU_821730_0_0_1"/>
<evidence type="ECO:0000313" key="1">
    <source>
        <dbReference type="EMBL" id="EFI91528.1"/>
    </source>
</evidence>
<dbReference type="KEGG" id="scm:SCHCO_02644472"/>
<proteinExistence type="predicted"/>
<dbReference type="GeneID" id="9592982"/>
<dbReference type="InterPro" id="IPR032675">
    <property type="entry name" value="LRR_dom_sf"/>
</dbReference>
<dbReference type="Proteomes" id="UP000007431">
    <property type="component" value="Unassembled WGS sequence"/>
</dbReference>
<dbReference type="VEuPathDB" id="FungiDB:SCHCODRAFT_02644472"/>
<dbReference type="OrthoDB" id="2745898at2759"/>
<dbReference type="RefSeq" id="XP_003026431.1">
    <property type="nucleotide sequence ID" value="XM_003026385.1"/>
</dbReference>
<dbReference type="Gene3D" id="3.80.10.10">
    <property type="entry name" value="Ribonuclease Inhibitor"/>
    <property type="match status" value="1"/>
</dbReference>